<evidence type="ECO:0000313" key="1">
    <source>
        <dbReference type="EMBL" id="KAF4663300.1"/>
    </source>
</evidence>
<protein>
    <submittedName>
        <fullName evidence="1">Uncharacterized protein</fullName>
    </submittedName>
</protein>
<evidence type="ECO:0000313" key="2">
    <source>
        <dbReference type="Proteomes" id="UP000591131"/>
    </source>
</evidence>
<comment type="caution">
    <text evidence="1">The sequence shown here is derived from an EMBL/GenBank/DDBJ whole genome shotgun (WGS) entry which is preliminary data.</text>
</comment>
<sequence>MPSTSKTLCLTAAKGTPVEVLEALKHLSSAELIARPYAFGKALGTAFFSIIGSIECKKLPVDFLQGFIDASGPAGLVKIISDHHIYSPLRPLALDWLLFHPVFIESLSLPDKQSLLRQSEVLSAFRSNTKFFSLVMSHHFNGITMPLQTVDSAIMRLKPSSGLVSLVHLLLLRARRLSWPAELPANALVLLSRHAEEHGGVWLSFLLGTWRYRKVDSGLLWKACRHFHEYKAKLWSHGEAADSVAAELVGRTDDDILNGLYRCMVRVASQEHECPGQGERIGIISVILNSTAARDDNFAEVCELIGNGHCEWLRDAVRDHPCIERILADELKAIELIHRVGLRQEVLAFGTEAIVHAYRQTHWAFLRSLLLSHPLQVLAKLTPLRVLGRPIDRDFRLEFLRAMKASPGLWDPYVVNELSEDEATCESESELEACIQKSRSRVPFIVSSPAQDAELLESADFRRLVRIINENAMRALRQ</sequence>
<keyword evidence="2" id="KW-1185">Reference proteome</keyword>
<proteinExistence type="predicted"/>
<gene>
    <name evidence="1" type="ORF">FOL47_005823</name>
</gene>
<accession>A0A7J6LWH4</accession>
<organism evidence="1 2">
    <name type="scientific">Perkinsus chesapeaki</name>
    <name type="common">Clam parasite</name>
    <name type="synonym">Perkinsus andrewsi</name>
    <dbReference type="NCBI Taxonomy" id="330153"/>
    <lineage>
        <taxon>Eukaryota</taxon>
        <taxon>Sar</taxon>
        <taxon>Alveolata</taxon>
        <taxon>Perkinsozoa</taxon>
        <taxon>Perkinsea</taxon>
        <taxon>Perkinsida</taxon>
        <taxon>Perkinsidae</taxon>
        <taxon>Perkinsus</taxon>
    </lineage>
</organism>
<dbReference type="EMBL" id="JAAPAO010000321">
    <property type="protein sequence ID" value="KAF4663300.1"/>
    <property type="molecule type" value="Genomic_DNA"/>
</dbReference>
<dbReference type="Proteomes" id="UP000591131">
    <property type="component" value="Unassembled WGS sequence"/>
</dbReference>
<reference evidence="1 2" key="1">
    <citation type="submission" date="2020-04" db="EMBL/GenBank/DDBJ databases">
        <title>Perkinsus chesapeaki whole genome sequence.</title>
        <authorList>
            <person name="Bogema D.R."/>
        </authorList>
    </citation>
    <scope>NUCLEOTIDE SEQUENCE [LARGE SCALE GENOMIC DNA]</scope>
    <source>
        <strain evidence="1">ATCC PRA-425</strain>
    </source>
</reference>
<dbReference type="AlphaFoldDB" id="A0A7J6LWH4"/>
<name>A0A7J6LWH4_PERCH</name>
<dbReference type="OrthoDB" id="427765at2759"/>